<name>A0A6A2WX77_HIBSY</name>
<evidence type="ECO:0000256" key="4">
    <source>
        <dbReference type="ARBA" id="ARBA00023242"/>
    </source>
</evidence>
<organism evidence="5 6">
    <name type="scientific">Hibiscus syriacus</name>
    <name type="common">Rose of Sharon</name>
    <dbReference type="NCBI Taxonomy" id="106335"/>
    <lineage>
        <taxon>Eukaryota</taxon>
        <taxon>Viridiplantae</taxon>
        <taxon>Streptophyta</taxon>
        <taxon>Embryophyta</taxon>
        <taxon>Tracheophyta</taxon>
        <taxon>Spermatophyta</taxon>
        <taxon>Magnoliopsida</taxon>
        <taxon>eudicotyledons</taxon>
        <taxon>Gunneridae</taxon>
        <taxon>Pentapetalae</taxon>
        <taxon>rosids</taxon>
        <taxon>malvids</taxon>
        <taxon>Malvales</taxon>
        <taxon>Malvaceae</taxon>
        <taxon>Malvoideae</taxon>
        <taxon>Hibiscus</taxon>
    </lineage>
</organism>
<keyword evidence="6" id="KW-1185">Reference proteome</keyword>
<evidence type="ECO:0000313" key="5">
    <source>
        <dbReference type="EMBL" id="KAE8665961.1"/>
    </source>
</evidence>
<dbReference type="InterPro" id="IPR052610">
    <property type="entry name" value="bHLH_transcription_regulator"/>
</dbReference>
<gene>
    <name evidence="5" type="ORF">F3Y22_tig00112523pilonHSYRG00208</name>
</gene>
<keyword evidence="3" id="KW-0804">Transcription</keyword>
<dbReference type="PANTHER" id="PTHR45959:SF2">
    <property type="entry name" value="BHLH TRANSCRIPTION FACTOR"/>
    <property type="match status" value="1"/>
</dbReference>
<dbReference type="AlphaFoldDB" id="A0A6A2WX77"/>
<keyword evidence="2" id="KW-0805">Transcription regulation</keyword>
<keyword evidence="4" id="KW-0539">Nucleus</keyword>
<dbReference type="GO" id="GO:0005840">
    <property type="term" value="C:ribosome"/>
    <property type="evidence" value="ECO:0007669"/>
    <property type="project" value="UniProtKB-KW"/>
</dbReference>
<dbReference type="EMBL" id="VEPZ02001604">
    <property type="protein sequence ID" value="KAE8665961.1"/>
    <property type="molecule type" value="Genomic_DNA"/>
</dbReference>
<proteinExistence type="predicted"/>
<reference evidence="5" key="1">
    <citation type="submission" date="2019-09" db="EMBL/GenBank/DDBJ databases">
        <title>Draft genome information of white flower Hibiscus syriacus.</title>
        <authorList>
            <person name="Kim Y.-M."/>
        </authorList>
    </citation>
    <scope>NUCLEOTIDE SEQUENCE [LARGE SCALE GENOMIC DNA]</scope>
    <source>
        <strain evidence="5">YM2019G1</strain>
    </source>
</reference>
<dbReference type="SUPFAM" id="SSF47459">
    <property type="entry name" value="HLH, helix-loop-helix DNA-binding domain"/>
    <property type="match status" value="1"/>
</dbReference>
<dbReference type="PANTHER" id="PTHR45959">
    <property type="entry name" value="BHLH TRANSCRIPTION FACTOR"/>
    <property type="match status" value="1"/>
</dbReference>
<evidence type="ECO:0000256" key="2">
    <source>
        <dbReference type="ARBA" id="ARBA00023015"/>
    </source>
</evidence>
<evidence type="ECO:0000256" key="3">
    <source>
        <dbReference type="ARBA" id="ARBA00023163"/>
    </source>
</evidence>
<evidence type="ECO:0000313" key="6">
    <source>
        <dbReference type="Proteomes" id="UP000436088"/>
    </source>
</evidence>
<evidence type="ECO:0000256" key="1">
    <source>
        <dbReference type="ARBA" id="ARBA00004123"/>
    </source>
</evidence>
<accession>A0A6A2WX77</accession>
<dbReference type="GO" id="GO:0005634">
    <property type="term" value="C:nucleus"/>
    <property type="evidence" value="ECO:0007669"/>
    <property type="project" value="UniProtKB-SubCell"/>
</dbReference>
<dbReference type="GO" id="GO:0046983">
    <property type="term" value="F:protein dimerization activity"/>
    <property type="evidence" value="ECO:0007669"/>
    <property type="project" value="InterPro"/>
</dbReference>
<protein>
    <submittedName>
        <fullName evidence="5">Ribosomal protein S5 domain 2-like superfamily protein isoform 1</fullName>
    </submittedName>
</protein>
<sequence length="126" mass="14637">MVRPKQDMQHHLRGHYGSVSAIDFSFQSLTKKTKSKAEVIVTNALKHRIAERDRRKRISQQVHITILPNLIKMDKALVLDETVRFVKELKWRVKEMKGVCNGSLERVLPGESNNLSLGYRKRMGVW</sequence>
<dbReference type="Gene3D" id="4.10.280.10">
    <property type="entry name" value="Helix-loop-helix DNA-binding domain"/>
    <property type="match status" value="1"/>
</dbReference>
<dbReference type="InterPro" id="IPR036638">
    <property type="entry name" value="HLH_DNA-bd_sf"/>
</dbReference>
<dbReference type="Proteomes" id="UP000436088">
    <property type="component" value="Unassembled WGS sequence"/>
</dbReference>
<comment type="subcellular location">
    <subcellularLocation>
        <location evidence="1">Nucleus</location>
    </subcellularLocation>
</comment>
<comment type="caution">
    <text evidence="5">The sequence shown here is derived from an EMBL/GenBank/DDBJ whole genome shotgun (WGS) entry which is preliminary data.</text>
</comment>